<dbReference type="PROSITE" id="PS50932">
    <property type="entry name" value="HTH_LACI_2"/>
    <property type="match status" value="1"/>
</dbReference>
<comment type="caution">
    <text evidence="6">The sequence shown here is derived from an EMBL/GenBank/DDBJ whole genome shotgun (WGS) entry which is preliminary data.</text>
</comment>
<dbReference type="SUPFAM" id="SSF47413">
    <property type="entry name" value="lambda repressor-like DNA-binding domains"/>
    <property type="match status" value="1"/>
</dbReference>
<dbReference type="Gene3D" id="1.10.260.40">
    <property type="entry name" value="lambda repressor-like DNA-binding domains"/>
    <property type="match status" value="1"/>
</dbReference>
<accession>A0A2M9HNJ7</accession>
<evidence type="ECO:0000256" key="3">
    <source>
        <dbReference type="ARBA" id="ARBA00023125"/>
    </source>
</evidence>
<dbReference type="PANTHER" id="PTHR30146">
    <property type="entry name" value="LACI-RELATED TRANSCRIPTIONAL REPRESSOR"/>
    <property type="match status" value="1"/>
</dbReference>
<evidence type="ECO:0000313" key="7">
    <source>
        <dbReference type="Proteomes" id="UP000228755"/>
    </source>
</evidence>
<gene>
    <name evidence="6" type="ORF">CUU80_09400</name>
</gene>
<name>A0A2M9HNJ7_9BIFI</name>
<reference evidence="6 7" key="1">
    <citation type="submission" date="2017-11" db="EMBL/GenBank/DDBJ databases">
        <title>Draft genome sequences of strains TRE 1, TRE D, TRE H and TRI 7, isolated from tamarins, belonging to four potential novel Bifidobacterium species.</title>
        <authorList>
            <person name="Mattarelli P."/>
            <person name="Modesto M."/>
            <person name="Bonetti A."/>
            <person name="Puglisi E."/>
            <person name="Morelli L."/>
        </authorList>
    </citation>
    <scope>NUCLEOTIDE SEQUENCE [LARGE SCALE GENOMIC DNA]</scope>
    <source>
        <strain evidence="7">TRED</strain>
    </source>
</reference>
<organism evidence="6 7">
    <name type="scientific">Bifidobacterium scaligerum</name>
    <dbReference type="NCBI Taxonomy" id="2052656"/>
    <lineage>
        <taxon>Bacteria</taxon>
        <taxon>Bacillati</taxon>
        <taxon>Actinomycetota</taxon>
        <taxon>Actinomycetes</taxon>
        <taxon>Bifidobacteriales</taxon>
        <taxon>Bifidobacteriaceae</taxon>
        <taxon>Bifidobacterium</taxon>
    </lineage>
</organism>
<dbReference type="Pfam" id="PF00532">
    <property type="entry name" value="Peripla_BP_1"/>
    <property type="match status" value="1"/>
</dbReference>
<feature type="domain" description="HTH lacI-type" evidence="5">
    <location>
        <begin position="2"/>
        <end position="56"/>
    </location>
</feature>
<dbReference type="InterPro" id="IPR010982">
    <property type="entry name" value="Lambda_DNA-bd_dom_sf"/>
</dbReference>
<evidence type="ECO:0000256" key="4">
    <source>
        <dbReference type="ARBA" id="ARBA00023163"/>
    </source>
</evidence>
<dbReference type="SMART" id="SM00354">
    <property type="entry name" value="HTH_LACI"/>
    <property type="match status" value="1"/>
</dbReference>
<dbReference type="AlphaFoldDB" id="A0A2M9HNJ7"/>
<evidence type="ECO:0000259" key="5">
    <source>
        <dbReference type="PROSITE" id="PS50932"/>
    </source>
</evidence>
<keyword evidence="7" id="KW-1185">Reference proteome</keyword>
<dbReference type="SUPFAM" id="SSF53822">
    <property type="entry name" value="Periplasmic binding protein-like I"/>
    <property type="match status" value="1"/>
</dbReference>
<dbReference type="CDD" id="cd01392">
    <property type="entry name" value="HTH_LacI"/>
    <property type="match status" value="1"/>
</dbReference>
<keyword evidence="4" id="KW-0804">Transcription</keyword>
<proteinExistence type="predicted"/>
<dbReference type="CDD" id="cd06291">
    <property type="entry name" value="PBP1_Qymf-like"/>
    <property type="match status" value="1"/>
</dbReference>
<dbReference type="Proteomes" id="UP000228755">
    <property type="component" value="Unassembled WGS sequence"/>
</dbReference>
<protein>
    <submittedName>
        <fullName evidence="6">LacI family transcriptional regulator</fullName>
    </submittedName>
</protein>
<dbReference type="GO" id="GO:0003700">
    <property type="term" value="F:DNA-binding transcription factor activity"/>
    <property type="evidence" value="ECO:0007669"/>
    <property type="project" value="TreeGrafter"/>
</dbReference>
<dbReference type="InterPro" id="IPR028082">
    <property type="entry name" value="Peripla_BP_I"/>
</dbReference>
<keyword evidence="1" id="KW-0678">Repressor</keyword>
<dbReference type="Gene3D" id="3.40.50.2300">
    <property type="match status" value="2"/>
</dbReference>
<sequence>MVGMRDVARKAGVSVSTVSLVVNNAGYVSTDMRAKVEAAMRELDYIPNELARNLYRDRTDTVGVIVPTIAHPFFASLTSALQHEFAERGLKTLLCSTVDADKGEAEYVDMLQRHMMDGIVMAAHTAHPADYWTSIGRPIVAFDRYLGPGIPSVDSDHEQGGRLIARQLIDSGARHVVLIGGPRAQFHDLAAHVDDAVADGNTTFPTVRYYLTLEHELDAAGVRHDYVEAGEVSEFAGYAAAARELFDRFDDVDAVVSSDTGAALCVQEAIRRGFSIPRDLQIIAYDGTYVADAAGLRLSVIRQDFAALASVLASRLSDCIAAGAGEGAAGGASKSSAGAAGAAGDAGTAEASDAAAVSGDGLADGVAGDTAAGDATDNAAAQSGGFGETVVPVTFVPGETTR</sequence>
<dbReference type="OrthoDB" id="37081at2"/>
<dbReference type="PANTHER" id="PTHR30146:SF95">
    <property type="entry name" value="RIBOSE OPERON REPRESSOR"/>
    <property type="match status" value="1"/>
</dbReference>
<evidence type="ECO:0000313" key="6">
    <source>
        <dbReference type="EMBL" id="PJM78392.1"/>
    </source>
</evidence>
<dbReference type="EMBL" id="PGLQ01000009">
    <property type="protein sequence ID" value="PJM78392.1"/>
    <property type="molecule type" value="Genomic_DNA"/>
</dbReference>
<keyword evidence="3" id="KW-0238">DNA-binding</keyword>
<dbReference type="GO" id="GO:0000976">
    <property type="term" value="F:transcription cis-regulatory region binding"/>
    <property type="evidence" value="ECO:0007669"/>
    <property type="project" value="TreeGrafter"/>
</dbReference>
<dbReference type="InterPro" id="IPR001761">
    <property type="entry name" value="Peripla_BP/Lac1_sug-bd_dom"/>
</dbReference>
<evidence type="ECO:0000256" key="2">
    <source>
        <dbReference type="ARBA" id="ARBA00023015"/>
    </source>
</evidence>
<dbReference type="Pfam" id="PF00356">
    <property type="entry name" value="LacI"/>
    <property type="match status" value="1"/>
</dbReference>
<dbReference type="PROSITE" id="PS00356">
    <property type="entry name" value="HTH_LACI_1"/>
    <property type="match status" value="1"/>
</dbReference>
<keyword evidence="2" id="KW-0805">Transcription regulation</keyword>
<dbReference type="InterPro" id="IPR000843">
    <property type="entry name" value="HTH_LacI"/>
</dbReference>
<evidence type="ECO:0000256" key="1">
    <source>
        <dbReference type="ARBA" id="ARBA00022491"/>
    </source>
</evidence>